<gene>
    <name evidence="3" type="ORF">GE061_003505</name>
</gene>
<feature type="compositionally biased region" description="Basic and acidic residues" evidence="1">
    <location>
        <begin position="409"/>
        <end position="422"/>
    </location>
</feature>
<organism evidence="3 4">
    <name type="scientific">Apolygus lucorum</name>
    <name type="common">Small green plant bug</name>
    <name type="synonym">Lygocoris lucorum</name>
    <dbReference type="NCBI Taxonomy" id="248454"/>
    <lineage>
        <taxon>Eukaryota</taxon>
        <taxon>Metazoa</taxon>
        <taxon>Ecdysozoa</taxon>
        <taxon>Arthropoda</taxon>
        <taxon>Hexapoda</taxon>
        <taxon>Insecta</taxon>
        <taxon>Pterygota</taxon>
        <taxon>Neoptera</taxon>
        <taxon>Paraneoptera</taxon>
        <taxon>Hemiptera</taxon>
        <taxon>Heteroptera</taxon>
        <taxon>Panheteroptera</taxon>
        <taxon>Cimicomorpha</taxon>
        <taxon>Miridae</taxon>
        <taxon>Mirini</taxon>
        <taxon>Apolygus</taxon>
    </lineage>
</organism>
<feature type="compositionally biased region" description="Basic and acidic residues" evidence="1">
    <location>
        <begin position="392"/>
        <end position="402"/>
    </location>
</feature>
<feature type="compositionally biased region" description="Basic and acidic residues" evidence="1">
    <location>
        <begin position="469"/>
        <end position="481"/>
    </location>
</feature>
<evidence type="ECO:0000256" key="1">
    <source>
        <dbReference type="SAM" id="MobiDB-lite"/>
    </source>
</evidence>
<proteinExistence type="predicted"/>
<feature type="compositionally biased region" description="Basic and acidic residues" evidence="1">
    <location>
        <begin position="43"/>
        <end position="55"/>
    </location>
</feature>
<dbReference type="EMBL" id="WIXP02000011">
    <property type="protein sequence ID" value="KAF6203091.1"/>
    <property type="molecule type" value="Genomic_DNA"/>
</dbReference>
<dbReference type="OrthoDB" id="6133309at2759"/>
<evidence type="ECO:0000313" key="4">
    <source>
        <dbReference type="Proteomes" id="UP000466442"/>
    </source>
</evidence>
<protein>
    <submittedName>
        <fullName evidence="3">Uncharacterized protein</fullName>
    </submittedName>
</protein>
<feature type="signal peptide" evidence="2">
    <location>
        <begin position="1"/>
        <end position="15"/>
    </location>
</feature>
<feature type="region of interest" description="Disordered" evidence="1">
    <location>
        <begin position="532"/>
        <end position="563"/>
    </location>
</feature>
<name>A0A6A4JST7_APOLU</name>
<accession>A0A6A4JST7</accession>
<feature type="chain" id="PRO_5043422498" evidence="2">
    <location>
        <begin position="16"/>
        <end position="631"/>
    </location>
</feature>
<keyword evidence="2" id="KW-0732">Signal</keyword>
<feature type="compositionally biased region" description="Basic and acidic residues" evidence="1">
    <location>
        <begin position="532"/>
        <end position="549"/>
    </location>
</feature>
<feature type="region of interest" description="Disordered" evidence="1">
    <location>
        <begin position="347"/>
        <end position="505"/>
    </location>
</feature>
<feature type="compositionally biased region" description="Basic residues" evidence="1">
    <location>
        <begin position="459"/>
        <end position="468"/>
    </location>
</feature>
<feature type="region of interest" description="Disordered" evidence="1">
    <location>
        <begin position="38"/>
        <end position="67"/>
    </location>
</feature>
<keyword evidence="4" id="KW-1185">Reference proteome</keyword>
<dbReference type="AlphaFoldDB" id="A0A6A4JST7"/>
<evidence type="ECO:0000313" key="3">
    <source>
        <dbReference type="EMBL" id="KAF6203091.1"/>
    </source>
</evidence>
<comment type="caution">
    <text evidence="3">The sequence shown here is derived from an EMBL/GenBank/DDBJ whole genome shotgun (WGS) entry which is preliminary data.</text>
</comment>
<feature type="region of interest" description="Disordered" evidence="1">
    <location>
        <begin position="116"/>
        <end position="142"/>
    </location>
</feature>
<reference evidence="3" key="1">
    <citation type="journal article" date="2021" name="Mol. Ecol. Resour.">
        <title>Apolygus lucorum genome provides insights into omnivorousness and mesophyll feeding.</title>
        <authorList>
            <person name="Liu Y."/>
            <person name="Liu H."/>
            <person name="Wang H."/>
            <person name="Huang T."/>
            <person name="Liu B."/>
            <person name="Yang B."/>
            <person name="Yin L."/>
            <person name="Li B."/>
            <person name="Zhang Y."/>
            <person name="Zhang S."/>
            <person name="Jiang F."/>
            <person name="Zhang X."/>
            <person name="Ren Y."/>
            <person name="Wang B."/>
            <person name="Wang S."/>
            <person name="Lu Y."/>
            <person name="Wu K."/>
            <person name="Fan W."/>
            <person name="Wang G."/>
        </authorList>
    </citation>
    <scope>NUCLEOTIDE SEQUENCE</scope>
    <source>
        <strain evidence="3">12Hb</strain>
    </source>
</reference>
<feature type="compositionally biased region" description="Basic and acidic residues" evidence="1">
    <location>
        <begin position="492"/>
        <end position="505"/>
    </location>
</feature>
<sequence>MLRALVLLWPTCILGDIGHQNIPKSTDVYIKAFEAVQGGTNGGRKENTHETETDGQKAGQTDDGGAGRIYYRPGWRKTHWPEAGYPKRQVTEQTYGEGQLCMNNDQNKLVWEDSNRGNRLGMEDNKQDETHVEKEKDEQKMQEENYGFGPKLIYRPEISQTYGASSKNINKSPPVQNPLFFWQPVGQTYRPEYPANTPSPAQHPLFPWIWPERAEIGVKYGPGIWLVYRPELVQTYRPGSGQIYPGNIHAPARNGSHWPRIGQTYVPGTGLVYIPVAEHTDGLGSEHTYKPAIGQMYGPESGYTYLINTPPPAQYSWPRSDGLKLNHEDGPGLWREYKPELVQVHNPGSELTYPRSINTPTPPHQPLFSSPWSDRPPVVQRYEPVAPQSHGLDSEQTDRRELGQTNGSDSEHTNKNQKDIYKPVHNQRYEPSSGHVNKPQVRQSYDPGSGPSDKPGSFKTKRPISKPKSRPEVEITNHEPESEFTYKPVKTHRPDQVTHMDHKQDSRMDLVHDPYIVKKQNKHLGVFDANQDRKKPLSHGKDSRMRQDTDNNMSLTHDEHLNRNPEGLEYTKKHKRRVPVDNTRISQEHNELIDLDQAKIIDQMQVEHRKLGSAYSHTGLKWRKSYAPRLG</sequence>
<dbReference type="Proteomes" id="UP000466442">
    <property type="component" value="Unassembled WGS sequence"/>
</dbReference>
<evidence type="ECO:0000256" key="2">
    <source>
        <dbReference type="SAM" id="SignalP"/>
    </source>
</evidence>